<sequence>MSCSLTEKFDGGGKLTNVVKFQGRSSLEGNMESGLTITAQKHRKNKSTCEDDLFYKLTESLITHIISFLPTKDAVRTCVLSKQWKHRWTFLTKLSLLDHHDSSPSSNFVSFVTRALLLTRTETISLSLSGQYDLSLLDAWFGIMLLDGTLKNLRIHSHFKLPFSTFASNSLFKITLLLEKLELHPESISRIKVPSKPDIHFGNLKHLKLCKIKFKTDSTISPDHIDLRFPHLTKFEAINCSWFLDSGAVYVHAPLLQSINIKNGSCLLYGEDNSAINFVSSLHLQEFTFAGYCIPQGIIIPFPYYAYATTAIEKGPVYSPNHSIFGLLSQFSNAKQIRFQVFGDLAPPPPPQLCVFSMLTNLEVFFVSVDVLLALLQKSPVLKILTLKGIHEFAEERLNSAVVPKCFASLEDVNLEVDGVQHELFLAKFFMEKDRWTYQFHTPPYTPLMWHGYFGNFTQLSLSHPLLSLRSTFLLLLALPLTHPPPPPATAACLPFAPPLHLMVGRWSSSLFLIDRHHHHLHHRSPP</sequence>
<reference evidence="2 4" key="1">
    <citation type="journal article" date="2011" name="Nature">
        <title>The Medicago genome provides insight into the evolution of rhizobial symbioses.</title>
        <authorList>
            <person name="Young N.D."/>
            <person name="Debelle F."/>
            <person name="Oldroyd G.E."/>
            <person name="Geurts R."/>
            <person name="Cannon S.B."/>
            <person name="Udvardi M.K."/>
            <person name="Benedito V.A."/>
            <person name="Mayer K.F."/>
            <person name="Gouzy J."/>
            <person name="Schoof H."/>
            <person name="Van de Peer Y."/>
            <person name="Proost S."/>
            <person name="Cook D.R."/>
            <person name="Meyers B.C."/>
            <person name="Spannagl M."/>
            <person name="Cheung F."/>
            <person name="De Mita S."/>
            <person name="Krishnakumar V."/>
            <person name="Gundlach H."/>
            <person name="Zhou S."/>
            <person name="Mudge J."/>
            <person name="Bharti A.K."/>
            <person name="Murray J.D."/>
            <person name="Naoumkina M.A."/>
            <person name="Rosen B."/>
            <person name="Silverstein K.A."/>
            <person name="Tang H."/>
            <person name="Rombauts S."/>
            <person name="Zhao P.X."/>
            <person name="Zhou P."/>
            <person name="Barbe V."/>
            <person name="Bardou P."/>
            <person name="Bechner M."/>
            <person name="Bellec A."/>
            <person name="Berger A."/>
            <person name="Berges H."/>
            <person name="Bidwell S."/>
            <person name="Bisseling T."/>
            <person name="Choisne N."/>
            <person name="Couloux A."/>
            <person name="Denny R."/>
            <person name="Deshpande S."/>
            <person name="Dai X."/>
            <person name="Doyle J.J."/>
            <person name="Dudez A.M."/>
            <person name="Farmer A.D."/>
            <person name="Fouteau S."/>
            <person name="Franken C."/>
            <person name="Gibelin C."/>
            <person name="Gish J."/>
            <person name="Goldstein S."/>
            <person name="Gonzalez A.J."/>
            <person name="Green P.J."/>
            <person name="Hallab A."/>
            <person name="Hartog M."/>
            <person name="Hua A."/>
            <person name="Humphray S.J."/>
            <person name="Jeong D.H."/>
            <person name="Jing Y."/>
            <person name="Jocker A."/>
            <person name="Kenton S.M."/>
            <person name="Kim D.J."/>
            <person name="Klee K."/>
            <person name="Lai H."/>
            <person name="Lang C."/>
            <person name="Lin S."/>
            <person name="Macmil S.L."/>
            <person name="Magdelenat G."/>
            <person name="Matthews L."/>
            <person name="McCorrison J."/>
            <person name="Monaghan E.L."/>
            <person name="Mun J.H."/>
            <person name="Najar F.Z."/>
            <person name="Nicholson C."/>
            <person name="Noirot C."/>
            <person name="O'Bleness M."/>
            <person name="Paule C.R."/>
            <person name="Poulain J."/>
            <person name="Prion F."/>
            <person name="Qin B."/>
            <person name="Qu C."/>
            <person name="Retzel E.F."/>
            <person name="Riddle C."/>
            <person name="Sallet E."/>
            <person name="Samain S."/>
            <person name="Samson N."/>
            <person name="Sanders I."/>
            <person name="Saurat O."/>
            <person name="Scarpelli C."/>
            <person name="Schiex T."/>
            <person name="Segurens B."/>
            <person name="Severin A.J."/>
            <person name="Sherrier D.J."/>
            <person name="Shi R."/>
            <person name="Sims S."/>
            <person name="Singer S.R."/>
            <person name="Sinharoy S."/>
            <person name="Sterck L."/>
            <person name="Viollet A."/>
            <person name="Wang B.B."/>
            <person name="Wang K."/>
            <person name="Wang M."/>
            <person name="Wang X."/>
            <person name="Warfsmann J."/>
            <person name="Weissenbach J."/>
            <person name="White D.D."/>
            <person name="White J.D."/>
            <person name="Wiley G.B."/>
            <person name="Wincker P."/>
            <person name="Xing Y."/>
            <person name="Yang L."/>
            <person name="Yao Z."/>
            <person name="Ying F."/>
            <person name="Zhai J."/>
            <person name="Zhou L."/>
            <person name="Zuber A."/>
            <person name="Denarie J."/>
            <person name="Dixon R.A."/>
            <person name="May G.D."/>
            <person name="Schwartz D.C."/>
            <person name="Rogers J."/>
            <person name="Quetier F."/>
            <person name="Town C.D."/>
            <person name="Roe B.A."/>
        </authorList>
    </citation>
    <scope>NUCLEOTIDE SEQUENCE [LARGE SCALE GENOMIC DNA]</scope>
    <source>
        <strain evidence="2">A17</strain>
        <strain evidence="3 4">cv. Jemalong A17</strain>
    </source>
</reference>
<evidence type="ECO:0000313" key="2">
    <source>
        <dbReference type="EMBL" id="KEH17848.1"/>
    </source>
</evidence>
<dbReference type="InterPro" id="IPR053781">
    <property type="entry name" value="F-box_AtFBL13-like"/>
</dbReference>
<dbReference type="PANTHER" id="PTHR31900">
    <property type="entry name" value="F-BOX/RNI SUPERFAMILY PROTEIN-RELATED"/>
    <property type="match status" value="1"/>
</dbReference>
<dbReference type="CDD" id="cd22160">
    <property type="entry name" value="F-box_AtFBL13-like"/>
    <property type="match status" value="1"/>
</dbReference>
<dbReference type="SUPFAM" id="SSF81383">
    <property type="entry name" value="F-box domain"/>
    <property type="match status" value="1"/>
</dbReference>
<evidence type="ECO:0000313" key="3">
    <source>
        <dbReference type="EnsemblPlants" id="KEH17848"/>
    </source>
</evidence>
<dbReference type="EnsemblPlants" id="KEH17848">
    <property type="protein sequence ID" value="KEH17848"/>
    <property type="gene ID" value="MTR_8g006910"/>
</dbReference>
<dbReference type="InterPro" id="IPR050232">
    <property type="entry name" value="FBL13/AtMIF1-like"/>
</dbReference>
<dbReference type="Proteomes" id="UP000002051">
    <property type="component" value="Chromosome 8"/>
</dbReference>
<organism evidence="2 4">
    <name type="scientific">Medicago truncatula</name>
    <name type="common">Barrel medic</name>
    <name type="synonym">Medicago tribuloides</name>
    <dbReference type="NCBI Taxonomy" id="3880"/>
    <lineage>
        <taxon>Eukaryota</taxon>
        <taxon>Viridiplantae</taxon>
        <taxon>Streptophyta</taxon>
        <taxon>Embryophyta</taxon>
        <taxon>Tracheophyta</taxon>
        <taxon>Spermatophyta</taxon>
        <taxon>Magnoliopsida</taxon>
        <taxon>eudicotyledons</taxon>
        <taxon>Gunneridae</taxon>
        <taxon>Pentapetalae</taxon>
        <taxon>rosids</taxon>
        <taxon>fabids</taxon>
        <taxon>Fabales</taxon>
        <taxon>Fabaceae</taxon>
        <taxon>Papilionoideae</taxon>
        <taxon>50 kb inversion clade</taxon>
        <taxon>NPAAA clade</taxon>
        <taxon>Hologalegina</taxon>
        <taxon>IRL clade</taxon>
        <taxon>Trifolieae</taxon>
        <taxon>Medicago</taxon>
    </lineage>
</organism>
<keyword evidence="4" id="KW-1185">Reference proteome</keyword>
<evidence type="ECO:0000259" key="1">
    <source>
        <dbReference type="Pfam" id="PF00646"/>
    </source>
</evidence>
<dbReference type="Pfam" id="PF00646">
    <property type="entry name" value="F-box"/>
    <property type="match status" value="1"/>
</dbReference>
<dbReference type="EMBL" id="CM001224">
    <property type="protein sequence ID" value="KEH17848.1"/>
    <property type="molecule type" value="Genomic_DNA"/>
</dbReference>
<dbReference type="AlphaFoldDB" id="A0A072TLZ9"/>
<proteinExistence type="predicted"/>
<accession>A0A072TLZ9</accession>
<feature type="domain" description="F-box" evidence="1">
    <location>
        <begin position="56"/>
        <end position="89"/>
    </location>
</feature>
<dbReference type="InterPro" id="IPR036047">
    <property type="entry name" value="F-box-like_dom_sf"/>
</dbReference>
<dbReference type="HOGENOM" id="CLU_010721_14_0_1"/>
<name>A0A072TLZ9_MEDTR</name>
<dbReference type="PANTHER" id="PTHR31900:SF32">
    <property type="entry name" value="F-BOX_RNI_FBD-LIKE DOMAIN PROTEIN"/>
    <property type="match status" value="1"/>
</dbReference>
<protein>
    <submittedName>
        <fullName evidence="2">FBD, F-box and LRR protein, putative</fullName>
    </submittedName>
</protein>
<dbReference type="InterPro" id="IPR001810">
    <property type="entry name" value="F-box_dom"/>
</dbReference>
<evidence type="ECO:0000313" key="4">
    <source>
        <dbReference type="Proteomes" id="UP000002051"/>
    </source>
</evidence>
<reference evidence="2 4" key="2">
    <citation type="journal article" date="2014" name="BMC Genomics">
        <title>An improved genome release (version Mt4.0) for the model legume Medicago truncatula.</title>
        <authorList>
            <person name="Tang H."/>
            <person name="Krishnakumar V."/>
            <person name="Bidwell S."/>
            <person name="Rosen B."/>
            <person name="Chan A."/>
            <person name="Zhou S."/>
            <person name="Gentzbittel L."/>
            <person name="Childs K.L."/>
            <person name="Yandell M."/>
            <person name="Gundlach H."/>
            <person name="Mayer K.F."/>
            <person name="Schwartz D.C."/>
            <person name="Town C.D."/>
        </authorList>
    </citation>
    <scope>GENOME REANNOTATION</scope>
    <source>
        <strain evidence="2">A17</strain>
        <strain evidence="3 4">cv. Jemalong A17</strain>
    </source>
</reference>
<gene>
    <name evidence="2" type="ordered locus">MTR_8g006910</name>
</gene>
<reference evidence="3" key="3">
    <citation type="submission" date="2015-04" db="UniProtKB">
        <authorList>
            <consortium name="EnsemblPlants"/>
        </authorList>
    </citation>
    <scope>IDENTIFICATION</scope>
    <source>
        <strain evidence="3">cv. Jemalong A17</strain>
    </source>
</reference>